<gene>
    <name evidence="1" type="ORF">RM530_11805</name>
</gene>
<evidence type="ECO:0008006" key="3">
    <source>
        <dbReference type="Google" id="ProtNLM"/>
    </source>
</evidence>
<accession>A0ABU2WKH7</accession>
<organism evidence="1 2">
    <name type="scientific">Banduia mediterranea</name>
    <dbReference type="NCBI Taxonomy" id="3075609"/>
    <lineage>
        <taxon>Bacteria</taxon>
        <taxon>Pseudomonadati</taxon>
        <taxon>Pseudomonadota</taxon>
        <taxon>Gammaproteobacteria</taxon>
        <taxon>Nevskiales</taxon>
        <taxon>Algiphilaceae</taxon>
        <taxon>Banduia</taxon>
    </lineage>
</organism>
<dbReference type="Proteomes" id="UP001254608">
    <property type="component" value="Unassembled WGS sequence"/>
</dbReference>
<dbReference type="SUPFAM" id="SSF47598">
    <property type="entry name" value="Ribbon-helix-helix"/>
    <property type="match status" value="1"/>
</dbReference>
<name>A0ABU2WKH7_9GAMM</name>
<reference evidence="1 2" key="1">
    <citation type="submission" date="2023-09" db="EMBL/GenBank/DDBJ databases">
        <authorList>
            <person name="Rey-Velasco X."/>
        </authorList>
    </citation>
    <scope>NUCLEOTIDE SEQUENCE [LARGE SCALE GENOMIC DNA]</scope>
    <source>
        <strain evidence="1 2">W345</strain>
    </source>
</reference>
<evidence type="ECO:0000313" key="1">
    <source>
        <dbReference type="EMBL" id="MDT0498043.1"/>
    </source>
</evidence>
<sequence>MTAKLERASAAANTRATIYLDPALHRALRLKAAETRLSISELVSDAVRSP</sequence>
<dbReference type="EMBL" id="JAVRIC010000016">
    <property type="protein sequence ID" value="MDT0498043.1"/>
    <property type="molecule type" value="Genomic_DNA"/>
</dbReference>
<proteinExistence type="predicted"/>
<comment type="caution">
    <text evidence="1">The sequence shown here is derived from an EMBL/GenBank/DDBJ whole genome shotgun (WGS) entry which is preliminary data.</text>
</comment>
<protein>
    <recommendedName>
        <fullName evidence="3">Ribbon-helix-helix protein CopG domain-containing protein</fullName>
    </recommendedName>
</protein>
<dbReference type="InterPro" id="IPR010985">
    <property type="entry name" value="Ribbon_hlx_hlx"/>
</dbReference>
<evidence type="ECO:0000313" key="2">
    <source>
        <dbReference type="Proteomes" id="UP001254608"/>
    </source>
</evidence>
<keyword evidence="2" id="KW-1185">Reference proteome</keyword>